<feature type="transmembrane region" description="Helical" evidence="8">
    <location>
        <begin position="512"/>
        <end position="535"/>
    </location>
</feature>
<dbReference type="SUPFAM" id="SSF81345">
    <property type="entry name" value="ABC transporter involved in vitamin B12 uptake, BtuC"/>
    <property type="match status" value="2"/>
</dbReference>
<dbReference type="Pfam" id="PF01032">
    <property type="entry name" value="FecCD"/>
    <property type="match status" value="2"/>
</dbReference>
<feature type="transmembrane region" description="Helical" evidence="8">
    <location>
        <begin position="624"/>
        <end position="644"/>
    </location>
</feature>
<dbReference type="OrthoDB" id="9811721at2"/>
<feature type="transmembrane region" description="Helical" evidence="8">
    <location>
        <begin position="556"/>
        <end position="579"/>
    </location>
</feature>
<dbReference type="CDD" id="cd06550">
    <property type="entry name" value="TM_ABC_iron-siderophores_like"/>
    <property type="match status" value="2"/>
</dbReference>
<accession>A0A447SSQ3</accession>
<protein>
    <submittedName>
        <fullName evidence="9">Iron(III)-hydroxamate import system permease protein fhuB</fullName>
    </submittedName>
</protein>
<feature type="transmembrane region" description="Helical" evidence="8">
    <location>
        <begin position="599"/>
        <end position="617"/>
    </location>
</feature>
<proteinExistence type="inferred from homology"/>
<name>A0A447SSQ3_AVIVO</name>
<dbReference type="InterPro" id="IPR000522">
    <property type="entry name" value="ABC_transptr_permease_BtuC"/>
</dbReference>
<dbReference type="GO" id="GO:0022857">
    <property type="term" value="F:transmembrane transporter activity"/>
    <property type="evidence" value="ECO:0007669"/>
    <property type="project" value="InterPro"/>
</dbReference>
<dbReference type="AlphaFoldDB" id="A0A447SSQ3"/>
<feature type="transmembrane region" description="Helical" evidence="8">
    <location>
        <begin position="265"/>
        <end position="287"/>
    </location>
</feature>
<evidence type="ECO:0000256" key="5">
    <source>
        <dbReference type="ARBA" id="ARBA00022692"/>
    </source>
</evidence>
<comment type="similarity">
    <text evidence="2">Belongs to the binding-protein-dependent transport system permease family. FecCD subfamily.</text>
</comment>
<dbReference type="NCBIfam" id="NF007866">
    <property type="entry name" value="PRK10577.1-2"/>
    <property type="match status" value="1"/>
</dbReference>
<dbReference type="RefSeq" id="WP_126373035.1">
    <property type="nucleotide sequence ID" value="NZ_LR134167.1"/>
</dbReference>
<feature type="transmembrane region" description="Helical" evidence="8">
    <location>
        <begin position="413"/>
        <end position="433"/>
    </location>
</feature>
<keyword evidence="4" id="KW-1003">Cell membrane</keyword>
<dbReference type="Proteomes" id="UP000268198">
    <property type="component" value="Chromosome"/>
</dbReference>
<feature type="transmembrane region" description="Helical" evidence="8">
    <location>
        <begin position="133"/>
        <end position="157"/>
    </location>
</feature>
<dbReference type="InterPro" id="IPR037294">
    <property type="entry name" value="ABC_BtuC-like"/>
</dbReference>
<evidence type="ECO:0000256" key="3">
    <source>
        <dbReference type="ARBA" id="ARBA00022448"/>
    </source>
</evidence>
<feature type="transmembrane region" description="Helical" evidence="8">
    <location>
        <begin position="6"/>
        <end position="29"/>
    </location>
</feature>
<sequence>MVNWRIPSLVMSLALIASGLLAVLLWLSLNEMNDPEINQLLIFNFTLPRVLMAILAGASLGAASLLLQQIMNNPLASDSTLAVSGGSQFALFVTTLFCPSLLQIGITPVAFAGALFALGLVLFLAWRQMLSPLLIVLAGLVVSFYLGAFSSLLILFYPEESRGLLVWGSGSLVQESWYDSLTLLPLLLPAIVGMLLLSPALQILQLQESNAQSLGVNVKKIRLLGVLLAAYLVAIIVSRVGMIAFIGLAATTIARQYRSADFRTLLWRSAYFSGVLLLIADLTLQLIEKQWGAGLPTGSVTALFGTPLLLWLVFRHRQQYGRVVDSSPLGQNAWKKTSSKSTALYLPLFLAAALGCSLFLAQGVNGWQVYLDQSLFNLRFPRLAYALCAGIMLALAGTISQRLSRNPMASPELLGITSGVSFGVLLAIFVAGASVLSQYVLWGALGALLILGLIWLINRRNGLQPDQVLLTGISISALFDAVQRILIASGDPRAWQLLSWGSGSTYYATEEVALPILVIALALFALSFVFCRWLDLLSLNANVAQAVGVNLTQARGILFLFAIALTLCATLIVGSLSFIGLLAPHLAYSLGFRHSKNQLLAAGLLGATVMIMADWLGRQILFPYEIPAGLVATLLGGTYFLWLMKKI</sequence>
<dbReference type="PANTHER" id="PTHR30472:SF37">
    <property type="entry name" value="FE(3+) DICITRATE TRANSPORT SYSTEM PERMEASE PROTEIN FECD-RELATED"/>
    <property type="match status" value="1"/>
</dbReference>
<evidence type="ECO:0000256" key="6">
    <source>
        <dbReference type="ARBA" id="ARBA00022989"/>
    </source>
</evidence>
<comment type="subcellular location">
    <subcellularLocation>
        <location evidence="1">Cell membrane</location>
        <topology evidence="1">Multi-pass membrane protein</topology>
    </subcellularLocation>
</comment>
<keyword evidence="5 8" id="KW-0812">Transmembrane</keyword>
<feature type="transmembrane region" description="Helical" evidence="8">
    <location>
        <begin position="439"/>
        <end position="456"/>
    </location>
</feature>
<keyword evidence="10" id="KW-1185">Reference proteome</keyword>
<feature type="transmembrane region" description="Helical" evidence="8">
    <location>
        <begin position="383"/>
        <end position="401"/>
    </location>
</feature>
<feature type="transmembrane region" description="Helical" evidence="8">
    <location>
        <begin position="221"/>
        <end position="253"/>
    </location>
</feature>
<dbReference type="KEGG" id="avt:NCTC3438_01817"/>
<dbReference type="GO" id="GO:0033214">
    <property type="term" value="P:siderophore-iron import into cell"/>
    <property type="evidence" value="ECO:0007669"/>
    <property type="project" value="TreeGrafter"/>
</dbReference>
<evidence type="ECO:0000256" key="7">
    <source>
        <dbReference type="ARBA" id="ARBA00023136"/>
    </source>
</evidence>
<keyword evidence="6 8" id="KW-1133">Transmembrane helix</keyword>
<evidence type="ECO:0000256" key="2">
    <source>
        <dbReference type="ARBA" id="ARBA00007935"/>
    </source>
</evidence>
<evidence type="ECO:0000313" key="9">
    <source>
        <dbReference type="EMBL" id="VEB24954.1"/>
    </source>
</evidence>
<evidence type="ECO:0000313" key="10">
    <source>
        <dbReference type="Proteomes" id="UP000268198"/>
    </source>
</evidence>
<dbReference type="Gene3D" id="1.10.3470.10">
    <property type="entry name" value="ABC transporter involved in vitamin B12 uptake, BtuC"/>
    <property type="match status" value="2"/>
</dbReference>
<feature type="transmembrane region" description="Helical" evidence="8">
    <location>
        <begin position="109"/>
        <end position="127"/>
    </location>
</feature>
<feature type="transmembrane region" description="Helical" evidence="8">
    <location>
        <begin position="50"/>
        <end position="70"/>
    </location>
</feature>
<gene>
    <name evidence="9" type="primary">fhuB_2</name>
    <name evidence="9" type="ORF">NCTC3438_01817</name>
</gene>
<dbReference type="EMBL" id="LR134167">
    <property type="protein sequence ID" value="VEB24954.1"/>
    <property type="molecule type" value="Genomic_DNA"/>
</dbReference>
<organism evidence="9 10">
    <name type="scientific">Avibacterium volantium</name>
    <name type="common">Pasteurella volantium</name>
    <dbReference type="NCBI Taxonomy" id="762"/>
    <lineage>
        <taxon>Bacteria</taxon>
        <taxon>Pseudomonadati</taxon>
        <taxon>Pseudomonadota</taxon>
        <taxon>Gammaproteobacteria</taxon>
        <taxon>Pasteurellales</taxon>
        <taxon>Pasteurellaceae</taxon>
        <taxon>Avibacterium</taxon>
    </lineage>
</organism>
<feature type="transmembrane region" description="Helical" evidence="8">
    <location>
        <begin position="344"/>
        <end position="363"/>
    </location>
</feature>
<reference evidence="9 10" key="1">
    <citation type="submission" date="2018-12" db="EMBL/GenBank/DDBJ databases">
        <authorList>
            <consortium name="Pathogen Informatics"/>
        </authorList>
    </citation>
    <scope>NUCLEOTIDE SEQUENCE [LARGE SCALE GENOMIC DNA]</scope>
    <source>
        <strain evidence="9 10">NCTC3438</strain>
    </source>
</reference>
<dbReference type="GO" id="GO:0005886">
    <property type="term" value="C:plasma membrane"/>
    <property type="evidence" value="ECO:0007669"/>
    <property type="project" value="UniProtKB-SubCell"/>
</dbReference>
<evidence type="ECO:0000256" key="4">
    <source>
        <dbReference type="ARBA" id="ARBA00022475"/>
    </source>
</evidence>
<feature type="transmembrane region" description="Helical" evidence="8">
    <location>
        <begin position="293"/>
        <end position="314"/>
    </location>
</feature>
<dbReference type="PANTHER" id="PTHR30472">
    <property type="entry name" value="FERRIC ENTEROBACTIN TRANSPORT SYSTEM PERMEASE PROTEIN"/>
    <property type="match status" value="1"/>
</dbReference>
<evidence type="ECO:0000256" key="8">
    <source>
        <dbReference type="SAM" id="Phobius"/>
    </source>
</evidence>
<evidence type="ECO:0000256" key="1">
    <source>
        <dbReference type="ARBA" id="ARBA00004651"/>
    </source>
</evidence>
<keyword evidence="3" id="KW-0813">Transport</keyword>
<keyword evidence="7 8" id="KW-0472">Membrane</keyword>